<dbReference type="PANTHER" id="PTHR11005">
    <property type="entry name" value="LYSOSOMAL ACID LIPASE-RELATED"/>
    <property type="match status" value="1"/>
</dbReference>
<accession>I4B781</accession>
<dbReference type="Proteomes" id="UP000006048">
    <property type="component" value="Chromosome"/>
</dbReference>
<keyword evidence="3" id="KW-0732">Signal</keyword>
<protein>
    <submittedName>
        <fullName evidence="5">Alpha/beta hydrolase fold containing protein</fullName>
    </submittedName>
</protein>
<dbReference type="GO" id="GO:0016042">
    <property type="term" value="P:lipid catabolic process"/>
    <property type="evidence" value="ECO:0007669"/>
    <property type="project" value="UniProtKB-KW"/>
</dbReference>
<sequence length="355" mass="40119">MRIALRHVAFTLLILIAFAMGACASVQLHGDKHAVQTKDDWKLTIEHFQATGPKKQKFPVLICHGLGANRHYFKANNEDSLVSNLQKAGYDVWLMDLRGRPEAGETGYWFGKHTYTYSMDEYVHHDLDAAIAYVLQQTGAAKINYIGHSMGGIIMYARLGSLQENRVANFVAIASPMNFLPYNLWTFKLYSMRGGMALLPVLPLRPGAIMGSFIPEALYSPFIDAFLNSENTSREVKTLLLQRSINNISKNEIKQFIYMTENGGMFSADGKVSYRENLNKVTIPVYLLAGRRDELADPAVVRDIYERVAAKDKTFEIFSRADGYADDYGHTDLIFGKVAHKEVHPKIIEWLNKRN</sequence>
<gene>
    <name evidence="5" type="ordered locus">Turpa_2498</name>
</gene>
<dbReference type="InterPro" id="IPR000073">
    <property type="entry name" value="AB_hydrolase_1"/>
</dbReference>
<dbReference type="EMBL" id="CP002959">
    <property type="protein sequence ID" value="AFM13138.1"/>
    <property type="molecule type" value="Genomic_DNA"/>
</dbReference>
<dbReference type="Gene3D" id="3.40.50.1820">
    <property type="entry name" value="alpha/beta hydrolase"/>
    <property type="match status" value="1"/>
</dbReference>
<dbReference type="Pfam" id="PF00561">
    <property type="entry name" value="Abhydrolase_1"/>
    <property type="match status" value="1"/>
</dbReference>
<dbReference type="SUPFAM" id="SSF53474">
    <property type="entry name" value="alpha/beta-Hydrolases"/>
    <property type="match status" value="1"/>
</dbReference>
<feature type="signal peptide" evidence="3">
    <location>
        <begin position="1"/>
        <end position="24"/>
    </location>
</feature>
<keyword evidence="2" id="KW-0443">Lipid metabolism</keyword>
<dbReference type="InterPro" id="IPR029058">
    <property type="entry name" value="AB_hydrolase_fold"/>
</dbReference>
<feature type="domain" description="AB hydrolase-1" evidence="4">
    <location>
        <begin position="59"/>
        <end position="307"/>
    </location>
</feature>
<dbReference type="GO" id="GO:0016787">
    <property type="term" value="F:hydrolase activity"/>
    <property type="evidence" value="ECO:0007669"/>
    <property type="project" value="UniProtKB-KW"/>
</dbReference>
<evidence type="ECO:0000313" key="6">
    <source>
        <dbReference type="Proteomes" id="UP000006048"/>
    </source>
</evidence>
<feature type="chain" id="PRO_5003686577" evidence="3">
    <location>
        <begin position="25"/>
        <end position="355"/>
    </location>
</feature>
<evidence type="ECO:0000256" key="2">
    <source>
        <dbReference type="ARBA" id="ARBA00023098"/>
    </source>
</evidence>
<reference evidence="5 6" key="1">
    <citation type="submission" date="2012-06" db="EMBL/GenBank/DDBJ databases">
        <title>The complete chromosome of genome of Turneriella parva DSM 21527.</title>
        <authorList>
            <consortium name="US DOE Joint Genome Institute (JGI-PGF)"/>
            <person name="Lucas S."/>
            <person name="Han J."/>
            <person name="Lapidus A."/>
            <person name="Bruce D."/>
            <person name="Goodwin L."/>
            <person name="Pitluck S."/>
            <person name="Peters L."/>
            <person name="Kyrpides N."/>
            <person name="Mavromatis K."/>
            <person name="Ivanova N."/>
            <person name="Mikhailova N."/>
            <person name="Chertkov O."/>
            <person name="Detter J.C."/>
            <person name="Tapia R."/>
            <person name="Han C."/>
            <person name="Land M."/>
            <person name="Hauser L."/>
            <person name="Markowitz V."/>
            <person name="Cheng J.-F."/>
            <person name="Hugenholtz P."/>
            <person name="Woyke T."/>
            <person name="Wu D."/>
            <person name="Gronow S."/>
            <person name="Wellnitz S."/>
            <person name="Brambilla E."/>
            <person name="Klenk H.-P."/>
            <person name="Eisen J.A."/>
        </authorList>
    </citation>
    <scope>NUCLEOTIDE SEQUENCE [LARGE SCALE GENOMIC DNA]</scope>
    <source>
        <strain evidence="6">ATCC BAA-1111 / DSM 21527 / NCTC 11395 / H</strain>
    </source>
</reference>
<evidence type="ECO:0000256" key="1">
    <source>
        <dbReference type="ARBA" id="ARBA00022963"/>
    </source>
</evidence>
<dbReference type="PROSITE" id="PS51257">
    <property type="entry name" value="PROKAR_LIPOPROTEIN"/>
    <property type="match status" value="1"/>
</dbReference>
<keyword evidence="1" id="KW-0442">Lipid degradation</keyword>
<keyword evidence="5" id="KW-0378">Hydrolase</keyword>
<evidence type="ECO:0000256" key="3">
    <source>
        <dbReference type="SAM" id="SignalP"/>
    </source>
</evidence>
<evidence type="ECO:0000259" key="4">
    <source>
        <dbReference type="Pfam" id="PF00561"/>
    </source>
</evidence>
<keyword evidence="6" id="KW-1185">Reference proteome</keyword>
<evidence type="ECO:0000313" key="5">
    <source>
        <dbReference type="EMBL" id="AFM13138.1"/>
    </source>
</evidence>
<proteinExistence type="predicted"/>
<dbReference type="AlphaFoldDB" id="I4B781"/>
<dbReference type="KEGG" id="tpx:Turpa_2498"/>
<dbReference type="HOGENOM" id="CLU_020280_0_0_12"/>
<name>I4B781_TURPD</name>
<dbReference type="STRING" id="869212.Turpa_2498"/>
<organism evidence="5 6">
    <name type="scientific">Turneriella parva (strain ATCC BAA-1111 / DSM 21527 / NCTC 11395 / H)</name>
    <name type="common">Leptospira parva</name>
    <dbReference type="NCBI Taxonomy" id="869212"/>
    <lineage>
        <taxon>Bacteria</taxon>
        <taxon>Pseudomonadati</taxon>
        <taxon>Spirochaetota</taxon>
        <taxon>Spirochaetia</taxon>
        <taxon>Leptospirales</taxon>
        <taxon>Leptospiraceae</taxon>
        <taxon>Turneriella</taxon>
    </lineage>
</organism>